<dbReference type="InterPro" id="IPR004298">
    <property type="entry name" value="Nicotian_synth"/>
</dbReference>
<dbReference type="Pfam" id="PF03059">
    <property type="entry name" value="NAS"/>
    <property type="match status" value="1"/>
</dbReference>
<dbReference type="GO" id="GO:0030418">
    <property type="term" value="P:nicotianamine biosynthetic process"/>
    <property type="evidence" value="ECO:0007669"/>
    <property type="project" value="InterPro"/>
</dbReference>
<dbReference type="AlphaFoldDB" id="A0AAN6NZB8"/>
<keyword evidence="2" id="KW-0808">Transferase</keyword>
<comment type="similarity">
    <text evidence="1">Belongs to the nicotianamine synthase (NAS)-like family.</text>
</comment>
<sequence>MPALLSVLGLGSPRNQSAHYLSDTNPQILAEKVDMMGSAKISKAQKIALTILDTHEQLKKLPDYRPGEDINRLLGNLVRTCVQIHPPSVIRQILGFPGLQQMLPSLRTICSEAESCLENHWAQHTLSLANQGPDAVLNALQTDFPYFQNYVDLARLELSAIRAAMPPPSDTTNTNALKKITFIGSGPLPLTSWCLLDEIRQTCSSTENIPTITNIDMSPTAISVSSQLNAVLGPWGQGMEFLCGEAGSSCPSLADSDVVYVAALVGLSQEDKEDIFLNVVKTMKPGALLVIRSAWGLRTCLYPEVSVNTERLLEVLEPCAVVHPYTDVVNSVVVARVRE</sequence>
<reference evidence="4" key="1">
    <citation type="journal article" date="2023" name="Mol. Phylogenet. Evol.">
        <title>Genome-scale phylogeny and comparative genomics of the fungal order Sordariales.</title>
        <authorList>
            <person name="Hensen N."/>
            <person name="Bonometti L."/>
            <person name="Westerberg I."/>
            <person name="Brannstrom I.O."/>
            <person name="Guillou S."/>
            <person name="Cros-Aarteil S."/>
            <person name="Calhoun S."/>
            <person name="Haridas S."/>
            <person name="Kuo A."/>
            <person name="Mondo S."/>
            <person name="Pangilinan J."/>
            <person name="Riley R."/>
            <person name="LaButti K."/>
            <person name="Andreopoulos B."/>
            <person name="Lipzen A."/>
            <person name="Chen C."/>
            <person name="Yan M."/>
            <person name="Daum C."/>
            <person name="Ng V."/>
            <person name="Clum A."/>
            <person name="Steindorff A."/>
            <person name="Ohm R.A."/>
            <person name="Martin F."/>
            <person name="Silar P."/>
            <person name="Natvig D.O."/>
            <person name="Lalanne C."/>
            <person name="Gautier V."/>
            <person name="Ament-Velasquez S.L."/>
            <person name="Kruys A."/>
            <person name="Hutchinson M.I."/>
            <person name="Powell A.J."/>
            <person name="Barry K."/>
            <person name="Miller A.N."/>
            <person name="Grigoriev I.V."/>
            <person name="Debuchy R."/>
            <person name="Gladieux P."/>
            <person name="Hiltunen Thoren M."/>
            <person name="Johannesson H."/>
        </authorList>
    </citation>
    <scope>NUCLEOTIDE SEQUENCE</scope>
    <source>
        <strain evidence="4">CBS 626.80</strain>
    </source>
</reference>
<dbReference type="Proteomes" id="UP001303222">
    <property type="component" value="Unassembled WGS sequence"/>
</dbReference>
<proteinExistence type="inferred from homology"/>
<dbReference type="PROSITE" id="PS51142">
    <property type="entry name" value="NAS"/>
    <property type="match status" value="1"/>
</dbReference>
<comment type="caution">
    <text evidence="4">The sequence shown here is derived from an EMBL/GenBank/DDBJ whole genome shotgun (WGS) entry which is preliminary data.</text>
</comment>
<evidence type="ECO:0000313" key="4">
    <source>
        <dbReference type="EMBL" id="KAK3953744.1"/>
    </source>
</evidence>
<dbReference type="PANTHER" id="PTHR32266">
    <property type="entry name" value="NICOTIANAMINE SYNTHASE 3"/>
    <property type="match status" value="1"/>
</dbReference>
<reference evidence="4" key="2">
    <citation type="submission" date="2023-06" db="EMBL/GenBank/DDBJ databases">
        <authorList>
            <consortium name="Lawrence Berkeley National Laboratory"/>
            <person name="Mondo S.J."/>
            <person name="Hensen N."/>
            <person name="Bonometti L."/>
            <person name="Westerberg I."/>
            <person name="Brannstrom I.O."/>
            <person name="Guillou S."/>
            <person name="Cros-Aarteil S."/>
            <person name="Calhoun S."/>
            <person name="Haridas S."/>
            <person name="Kuo A."/>
            <person name="Pangilinan J."/>
            <person name="Riley R."/>
            <person name="Labutti K."/>
            <person name="Andreopoulos B."/>
            <person name="Lipzen A."/>
            <person name="Chen C."/>
            <person name="Yanf M."/>
            <person name="Daum C."/>
            <person name="Ng V."/>
            <person name="Clum A."/>
            <person name="Steindorff A."/>
            <person name="Ohm R."/>
            <person name="Martin F."/>
            <person name="Silar P."/>
            <person name="Natvig D."/>
            <person name="Lalanne C."/>
            <person name="Gautier V."/>
            <person name="Ament-Velasquez S.L."/>
            <person name="Kruys A."/>
            <person name="Hutchinson M.I."/>
            <person name="Powell A.J."/>
            <person name="Barry K."/>
            <person name="Miller A.N."/>
            <person name="Grigoriev I.V."/>
            <person name="Debuchy R."/>
            <person name="Gladieux P."/>
            <person name="Thoren M.H."/>
            <person name="Johannesson H."/>
        </authorList>
    </citation>
    <scope>NUCLEOTIDE SEQUENCE</scope>
    <source>
        <strain evidence="4">CBS 626.80</strain>
    </source>
</reference>
<gene>
    <name evidence="4" type="ORF">QBC32DRAFT_257002</name>
</gene>
<evidence type="ECO:0000313" key="5">
    <source>
        <dbReference type="Proteomes" id="UP001303222"/>
    </source>
</evidence>
<evidence type="ECO:0000256" key="3">
    <source>
        <dbReference type="ARBA" id="ARBA00022691"/>
    </source>
</evidence>
<dbReference type="PANTHER" id="PTHR32266:SF12">
    <property type="entry name" value="NICOTIANAMINE SYNTHASE 3"/>
    <property type="match status" value="1"/>
</dbReference>
<dbReference type="EMBL" id="MU859100">
    <property type="protein sequence ID" value="KAK3953744.1"/>
    <property type="molecule type" value="Genomic_DNA"/>
</dbReference>
<organism evidence="4 5">
    <name type="scientific">Pseudoneurospora amorphoporcata</name>
    <dbReference type="NCBI Taxonomy" id="241081"/>
    <lineage>
        <taxon>Eukaryota</taxon>
        <taxon>Fungi</taxon>
        <taxon>Dikarya</taxon>
        <taxon>Ascomycota</taxon>
        <taxon>Pezizomycotina</taxon>
        <taxon>Sordariomycetes</taxon>
        <taxon>Sordariomycetidae</taxon>
        <taxon>Sordariales</taxon>
        <taxon>Sordariaceae</taxon>
        <taxon>Pseudoneurospora</taxon>
    </lineage>
</organism>
<evidence type="ECO:0000256" key="2">
    <source>
        <dbReference type="ARBA" id="ARBA00022679"/>
    </source>
</evidence>
<name>A0AAN6NZB8_9PEZI</name>
<keyword evidence="5" id="KW-1185">Reference proteome</keyword>
<keyword evidence="3" id="KW-0949">S-adenosyl-L-methionine</keyword>
<dbReference type="InterPro" id="IPR029063">
    <property type="entry name" value="SAM-dependent_MTases_sf"/>
</dbReference>
<accession>A0AAN6NZB8</accession>
<protein>
    <submittedName>
        <fullName evidence="4">Nicotianamine synthase</fullName>
    </submittedName>
</protein>
<dbReference type="Gene3D" id="3.40.50.150">
    <property type="entry name" value="Vaccinia Virus protein VP39"/>
    <property type="match status" value="1"/>
</dbReference>
<evidence type="ECO:0000256" key="1">
    <source>
        <dbReference type="ARBA" id="ARBA00007009"/>
    </source>
</evidence>
<dbReference type="GO" id="GO:0030410">
    <property type="term" value="F:nicotianamine synthase activity"/>
    <property type="evidence" value="ECO:0007669"/>
    <property type="project" value="InterPro"/>
</dbReference>